<protein>
    <recommendedName>
        <fullName evidence="5">Spindle pole body component</fullName>
    </recommendedName>
</protein>
<dbReference type="PANTHER" id="PTHR19302">
    <property type="entry name" value="GAMMA TUBULIN COMPLEX PROTEIN"/>
    <property type="match status" value="1"/>
</dbReference>
<evidence type="ECO:0000256" key="3">
    <source>
        <dbReference type="ARBA" id="ARBA00022701"/>
    </source>
</evidence>
<evidence type="ECO:0000313" key="9">
    <source>
        <dbReference type="Proteomes" id="UP001357485"/>
    </source>
</evidence>
<gene>
    <name evidence="8" type="primary">ADE6_1</name>
    <name evidence="8" type="ORF">LTR16_005802</name>
</gene>
<dbReference type="Pfam" id="PF04130">
    <property type="entry name" value="GCP_C_terminal"/>
    <property type="match status" value="1"/>
</dbReference>
<name>A0ABR0LNH8_9PEZI</name>
<evidence type="ECO:0000256" key="4">
    <source>
        <dbReference type="ARBA" id="ARBA00023212"/>
    </source>
</evidence>
<accession>A0ABR0LNH8</accession>
<comment type="subcellular location">
    <subcellularLocation>
        <location evidence="5">Cytoplasm</location>
        <location evidence="5">Cytoskeleton</location>
        <location evidence="5">Microtubule organizing center</location>
    </subcellularLocation>
</comment>
<reference evidence="8 9" key="1">
    <citation type="submission" date="2023-08" db="EMBL/GenBank/DDBJ databases">
        <title>Black Yeasts Isolated from many extreme environments.</title>
        <authorList>
            <person name="Coleine C."/>
            <person name="Stajich J.E."/>
            <person name="Selbmann L."/>
        </authorList>
    </citation>
    <scope>NUCLEOTIDE SEQUENCE [LARGE SCALE GENOMIC DNA]</scope>
    <source>
        <strain evidence="8 9">CCFEE 536</strain>
    </source>
</reference>
<dbReference type="PANTHER" id="PTHR19302:SF33">
    <property type="entry name" value="GAMMA-TUBULIN COMPLEX COMPONENT 5"/>
    <property type="match status" value="1"/>
</dbReference>
<dbReference type="InterPro" id="IPR040457">
    <property type="entry name" value="GCP_C"/>
</dbReference>
<feature type="domain" description="Gamma tubulin complex component C-terminal" evidence="7">
    <location>
        <begin position="11"/>
        <end position="265"/>
    </location>
</feature>
<evidence type="ECO:0000256" key="6">
    <source>
        <dbReference type="SAM" id="MobiDB-lite"/>
    </source>
</evidence>
<evidence type="ECO:0000259" key="7">
    <source>
        <dbReference type="Pfam" id="PF04130"/>
    </source>
</evidence>
<sequence length="270" mass="30998">MLQNVNVLAGVRVDYKLPWSIKNIVRQPSLLIHQDILTLLLQIHRVKKALQRLHKMYAFANKTYKHSRETERSFAVSYRLLRMTNIFHSHLTENVINTSTAEMRKKMAAADDVDAMASVHREFASRLERAVFLTPNLKPIYGAVISLLNLCLDFTHAWTEYEHTVLEATALPALDSHDQPASRPKPRRRCARRNSVSSSEDDEDSNERPPTSSNRGIHDVPIAKRLNDVQEQYDDLLSFLTAALRGMSRVGGEPTWEMLAERLEWDTGRR</sequence>
<keyword evidence="9" id="KW-1185">Reference proteome</keyword>
<evidence type="ECO:0000256" key="1">
    <source>
        <dbReference type="ARBA" id="ARBA00010337"/>
    </source>
</evidence>
<evidence type="ECO:0000256" key="5">
    <source>
        <dbReference type="RuleBase" id="RU363050"/>
    </source>
</evidence>
<evidence type="ECO:0000256" key="2">
    <source>
        <dbReference type="ARBA" id="ARBA00022490"/>
    </source>
</evidence>
<dbReference type="Proteomes" id="UP001357485">
    <property type="component" value="Unassembled WGS sequence"/>
</dbReference>
<dbReference type="Gene3D" id="1.20.120.1900">
    <property type="entry name" value="Gamma-tubulin complex, C-terminal domain"/>
    <property type="match status" value="1"/>
</dbReference>
<feature type="region of interest" description="Disordered" evidence="6">
    <location>
        <begin position="175"/>
        <end position="220"/>
    </location>
</feature>
<proteinExistence type="inferred from homology"/>
<comment type="caution">
    <text evidence="8">The sequence shown here is derived from an EMBL/GenBank/DDBJ whole genome shotgun (WGS) entry which is preliminary data.</text>
</comment>
<dbReference type="GO" id="GO:0004642">
    <property type="term" value="F:phosphoribosylformylglycinamidine synthase activity"/>
    <property type="evidence" value="ECO:0007669"/>
    <property type="project" value="UniProtKB-EC"/>
</dbReference>
<dbReference type="InterPro" id="IPR042241">
    <property type="entry name" value="GCP_C_sf"/>
</dbReference>
<keyword evidence="2 5" id="KW-0963">Cytoplasm</keyword>
<evidence type="ECO:0000313" key="8">
    <source>
        <dbReference type="EMBL" id="KAK5200539.1"/>
    </source>
</evidence>
<organism evidence="8 9">
    <name type="scientific">Cryomyces antarcticus</name>
    <dbReference type="NCBI Taxonomy" id="329879"/>
    <lineage>
        <taxon>Eukaryota</taxon>
        <taxon>Fungi</taxon>
        <taxon>Dikarya</taxon>
        <taxon>Ascomycota</taxon>
        <taxon>Pezizomycotina</taxon>
        <taxon>Dothideomycetes</taxon>
        <taxon>Dothideomycetes incertae sedis</taxon>
        <taxon>Cryomyces</taxon>
    </lineage>
</organism>
<dbReference type="InterPro" id="IPR007259">
    <property type="entry name" value="GCP"/>
</dbReference>
<keyword evidence="4 5" id="KW-0206">Cytoskeleton</keyword>
<dbReference type="EMBL" id="JAVRRA010017399">
    <property type="protein sequence ID" value="KAK5200539.1"/>
    <property type="molecule type" value="Genomic_DNA"/>
</dbReference>
<keyword evidence="8" id="KW-0436">Ligase</keyword>
<keyword evidence="3 5" id="KW-0493">Microtubule</keyword>
<comment type="similarity">
    <text evidence="1 5">Belongs to the TUBGCP family.</text>
</comment>